<dbReference type="InterPro" id="IPR051088">
    <property type="entry name" value="PTS_Sugar-EIIC/EIIB"/>
</dbReference>
<keyword evidence="4 8" id="KW-0762">Sugar transport</keyword>
<name>A0A9D2G1K9_9LACT</name>
<sequence>MAFSDTIENKVLPPVMKFIEFRPVQAIKDGMLFIMPISIVGSMFLLLAEFPYEPIKNFFTNIGWAPAMYQANNATMGIMALVATIAIPYSFAKNSGHEPLSAGITSLVAYILLLNWNIPVEGIDEGVTGIPTEWIGSQGVVAAMLIGIFVAYLYTWFLDRDIRIKMPESVPSGVANSFNALIPIAVVTLISAIVYGVLNSMGTSFLNIIYTTLQVPLQGLSGSLGMAIIVPFAIHFLWWFGIHGATTVGGIVEPIFRANLAQNNELFKAGELSLDNGGHILTNVNQAMFMTLTGSGMTFGILIYMLFWAKSEQYKALGKLALGPAIFNINEPIIFGTPIVMNPLLFIPFVILPMFGYISSYFLMRVGILPLANGVEAPWTTPPILAGFISGGWQWALYQAILLVISIIGYFPFIRAADRQAYAQEQTADELTPEQLAEEIVE</sequence>
<evidence type="ECO:0000256" key="3">
    <source>
        <dbReference type="ARBA" id="ARBA00022475"/>
    </source>
</evidence>
<feature type="transmembrane region" description="Helical" evidence="9">
    <location>
        <begin position="384"/>
        <end position="411"/>
    </location>
</feature>
<dbReference type="GO" id="GO:0008982">
    <property type="term" value="F:protein-N(PI)-phosphohistidine-sugar phosphotransferase activity"/>
    <property type="evidence" value="ECO:0007669"/>
    <property type="project" value="UniProtKB-UniRule"/>
</dbReference>
<evidence type="ECO:0000256" key="5">
    <source>
        <dbReference type="ARBA" id="ARBA00022692"/>
    </source>
</evidence>
<evidence type="ECO:0000256" key="9">
    <source>
        <dbReference type="SAM" id="Phobius"/>
    </source>
</evidence>
<organism evidence="11 12">
    <name type="scientific">Candidatus Atopostipes pullistercoris</name>
    <dbReference type="NCBI Taxonomy" id="2838467"/>
    <lineage>
        <taxon>Bacteria</taxon>
        <taxon>Bacillati</taxon>
        <taxon>Bacillota</taxon>
        <taxon>Bacilli</taxon>
        <taxon>Lactobacillales</taxon>
        <taxon>Carnobacteriaceae</taxon>
        <taxon>Atopostipes</taxon>
    </lineage>
</organism>
<feature type="domain" description="PTS EIIC type-3" evidence="10">
    <location>
        <begin position="7"/>
        <end position="413"/>
    </location>
</feature>
<proteinExistence type="predicted"/>
<feature type="transmembrane region" description="Helical" evidence="9">
    <location>
        <begin position="219"/>
        <end position="240"/>
    </location>
</feature>
<evidence type="ECO:0000256" key="8">
    <source>
        <dbReference type="PIRNR" id="PIRNR006351"/>
    </source>
</evidence>
<feature type="transmembrane region" description="Helical" evidence="9">
    <location>
        <begin position="73"/>
        <end position="92"/>
    </location>
</feature>
<evidence type="ECO:0000256" key="4">
    <source>
        <dbReference type="ARBA" id="ARBA00022597"/>
    </source>
</evidence>
<reference evidence="11" key="2">
    <citation type="submission" date="2021-04" db="EMBL/GenBank/DDBJ databases">
        <authorList>
            <person name="Gilroy R."/>
        </authorList>
    </citation>
    <scope>NUCLEOTIDE SEQUENCE</scope>
    <source>
        <strain evidence="11">CHK169-4300</strain>
    </source>
</reference>
<feature type="transmembrane region" description="Helical" evidence="9">
    <location>
        <begin position="287"/>
        <end position="309"/>
    </location>
</feature>
<keyword evidence="7 8" id="KW-0472">Membrane</keyword>
<dbReference type="InterPro" id="IPR003352">
    <property type="entry name" value="PTS_EIIC"/>
</dbReference>
<evidence type="ECO:0000256" key="6">
    <source>
        <dbReference type="ARBA" id="ARBA00022989"/>
    </source>
</evidence>
<dbReference type="NCBIfam" id="TIGR00410">
    <property type="entry name" value="lacE"/>
    <property type="match status" value="1"/>
</dbReference>
<keyword evidence="3 8" id="KW-1003">Cell membrane</keyword>
<keyword evidence="2 8" id="KW-0813">Transport</keyword>
<evidence type="ECO:0000313" key="11">
    <source>
        <dbReference type="EMBL" id="HIZ70435.1"/>
    </source>
</evidence>
<accession>A0A9D2G1K9</accession>
<dbReference type="PANTHER" id="PTHR33989">
    <property type="match status" value="1"/>
</dbReference>
<dbReference type="GO" id="GO:0005886">
    <property type="term" value="C:plasma membrane"/>
    <property type="evidence" value="ECO:0007669"/>
    <property type="project" value="UniProtKB-SubCell"/>
</dbReference>
<feature type="transmembrane region" description="Helical" evidence="9">
    <location>
        <begin position="344"/>
        <end position="364"/>
    </location>
</feature>
<dbReference type="PIRSF" id="PIRSF006351">
    <property type="entry name" value="PTS_EIIC-Cellobiose"/>
    <property type="match status" value="1"/>
</dbReference>
<dbReference type="Pfam" id="PF02378">
    <property type="entry name" value="PTS_EIIC"/>
    <property type="match status" value="1"/>
</dbReference>
<reference evidence="11" key="1">
    <citation type="journal article" date="2021" name="PeerJ">
        <title>Extensive microbial diversity within the chicken gut microbiome revealed by metagenomics and culture.</title>
        <authorList>
            <person name="Gilroy R."/>
            <person name="Ravi A."/>
            <person name="Getino M."/>
            <person name="Pursley I."/>
            <person name="Horton D.L."/>
            <person name="Alikhan N.F."/>
            <person name="Baker D."/>
            <person name="Gharbi K."/>
            <person name="Hall N."/>
            <person name="Watson M."/>
            <person name="Adriaenssens E.M."/>
            <person name="Foster-Nyarko E."/>
            <person name="Jarju S."/>
            <person name="Secka A."/>
            <person name="Antonio M."/>
            <person name="Oren A."/>
            <person name="Chaudhuri R.R."/>
            <person name="La Ragione R."/>
            <person name="Hildebrand F."/>
            <person name="Pallen M.J."/>
        </authorList>
    </citation>
    <scope>NUCLEOTIDE SEQUENCE</scope>
    <source>
        <strain evidence="11">CHK169-4300</strain>
    </source>
</reference>
<dbReference type="PANTHER" id="PTHR33989:SF4">
    <property type="entry name" value="PTS SYSTEM N,N'-DIACETYLCHITOBIOSE-SPECIFIC EIIC COMPONENT"/>
    <property type="match status" value="1"/>
</dbReference>
<evidence type="ECO:0000256" key="2">
    <source>
        <dbReference type="ARBA" id="ARBA00022448"/>
    </source>
</evidence>
<keyword evidence="6 9" id="KW-1133">Transmembrane helix</keyword>
<dbReference type="GO" id="GO:1901264">
    <property type="term" value="P:carbohydrate derivative transport"/>
    <property type="evidence" value="ECO:0007669"/>
    <property type="project" value="TreeGrafter"/>
</dbReference>
<dbReference type="InterPro" id="IPR004501">
    <property type="entry name" value="PTS_EIIC_3"/>
</dbReference>
<comment type="function">
    <text evidence="8">The phosphoenolpyruvate-dependent sugar phosphotransferase system (PTS), a major carbohydrate active -transport system, catalyzes the phosphorylation of incoming sugar substrates concomitant with their translocation across the cell membrane.</text>
</comment>
<protein>
    <recommendedName>
        <fullName evidence="8">Permease IIC component</fullName>
    </recommendedName>
</protein>
<dbReference type="PROSITE" id="PS51105">
    <property type="entry name" value="PTS_EIIC_TYPE_3"/>
    <property type="match status" value="1"/>
</dbReference>
<dbReference type="InterPro" id="IPR004796">
    <property type="entry name" value="PTS_IIC_cello"/>
</dbReference>
<comment type="caution">
    <text evidence="11">The sequence shown here is derived from an EMBL/GenBank/DDBJ whole genome shotgun (WGS) entry which is preliminary data.</text>
</comment>
<gene>
    <name evidence="11" type="ORF">H9808_01460</name>
</gene>
<evidence type="ECO:0000259" key="10">
    <source>
        <dbReference type="PROSITE" id="PS51105"/>
    </source>
</evidence>
<feature type="transmembrane region" description="Helical" evidence="9">
    <location>
        <begin position="31"/>
        <end position="52"/>
    </location>
</feature>
<dbReference type="Proteomes" id="UP000824106">
    <property type="component" value="Unassembled WGS sequence"/>
</dbReference>
<dbReference type="AlphaFoldDB" id="A0A9D2G1K9"/>
<keyword evidence="5 9" id="KW-0812">Transmembrane</keyword>
<dbReference type="GO" id="GO:0009401">
    <property type="term" value="P:phosphoenolpyruvate-dependent sugar phosphotransferase system"/>
    <property type="evidence" value="ECO:0007669"/>
    <property type="project" value="InterPro"/>
</dbReference>
<dbReference type="EMBL" id="DXAZ01000020">
    <property type="protein sequence ID" value="HIZ70435.1"/>
    <property type="molecule type" value="Genomic_DNA"/>
</dbReference>
<evidence type="ECO:0000256" key="1">
    <source>
        <dbReference type="ARBA" id="ARBA00004651"/>
    </source>
</evidence>
<feature type="transmembrane region" description="Helical" evidence="9">
    <location>
        <begin position="98"/>
        <end position="118"/>
    </location>
</feature>
<feature type="transmembrane region" description="Helical" evidence="9">
    <location>
        <begin position="178"/>
        <end position="198"/>
    </location>
</feature>
<comment type="subcellular location">
    <subcellularLocation>
        <location evidence="1">Cell membrane</location>
        <topology evidence="1">Multi-pass membrane protein</topology>
    </subcellularLocation>
</comment>
<evidence type="ECO:0000313" key="12">
    <source>
        <dbReference type="Proteomes" id="UP000824106"/>
    </source>
</evidence>
<feature type="transmembrane region" description="Helical" evidence="9">
    <location>
        <begin position="139"/>
        <end position="158"/>
    </location>
</feature>
<evidence type="ECO:0000256" key="7">
    <source>
        <dbReference type="ARBA" id="ARBA00023136"/>
    </source>
</evidence>